<evidence type="ECO:0000313" key="2">
    <source>
        <dbReference type="Proteomes" id="UP000319263"/>
    </source>
</evidence>
<dbReference type="KEGG" id="mik:FOE78_16325"/>
<name>A0A516Q238_9ACTN</name>
<dbReference type="EMBL" id="CP041692">
    <property type="protein sequence ID" value="QDP97281.1"/>
    <property type="molecule type" value="Genomic_DNA"/>
</dbReference>
<keyword evidence="2" id="KW-1185">Reference proteome</keyword>
<sequence length="400" mass="42203">MIVWAEGTVTEVGERWPGAAEVIVETDDGRSFRSLAYLDLVPEPDRGDRALINIAAVERRLGTGGYALVIAVLDQDGRLTGQPEPPHGHLVKARYTPTQAMIRGVDEQGTEFHDQLAGADDLDGLPVITADLHSALPAIIAGIRAETADHDQLPKIAYLMTDDAALPLAFSKTVAQLRQAGWLDVTITSGQAYGGELEAVNVHTGLLAAKIAADADLVIVTQGPGNLGTGTRWGFSGTSVGEVINAASVLGGRPIGALRISTADPRPRHRSISHHSLTAYGRVALRPADLAVPDLSDVSALSGIRDLYVLPRFAPRVDEAVEPLGELHRLHRIELDGLDRALLDCPVRLSSMGRNLDADPAYFLANAAAGRLAARLSELSVAGVGIAKPATDKSATGRLG</sequence>
<accession>A0A516Q238</accession>
<dbReference type="Proteomes" id="UP000319263">
    <property type="component" value="Chromosome"/>
</dbReference>
<dbReference type="OrthoDB" id="3401376at2"/>
<evidence type="ECO:0000313" key="1">
    <source>
        <dbReference type="EMBL" id="QDP97281.1"/>
    </source>
</evidence>
<dbReference type="RefSeq" id="WP_143987242.1">
    <property type="nucleotide sequence ID" value="NZ_CP041692.1"/>
</dbReference>
<organism evidence="1 2">
    <name type="scientific">Microlunatus elymi</name>
    <dbReference type="NCBI Taxonomy" id="2596828"/>
    <lineage>
        <taxon>Bacteria</taxon>
        <taxon>Bacillati</taxon>
        <taxon>Actinomycetota</taxon>
        <taxon>Actinomycetes</taxon>
        <taxon>Propionibacteriales</taxon>
        <taxon>Propionibacteriaceae</taxon>
        <taxon>Microlunatus</taxon>
    </lineage>
</organism>
<protein>
    <submittedName>
        <fullName evidence="1">DUF3866 family protein</fullName>
    </submittedName>
</protein>
<dbReference type="AlphaFoldDB" id="A0A516Q238"/>
<gene>
    <name evidence="1" type="ORF">FOE78_16325</name>
</gene>
<reference evidence="1 2" key="1">
    <citation type="submission" date="2019-07" db="EMBL/GenBank/DDBJ databases">
        <title>Microlunatus dokdonensis sp. nov. isolated from the rhizospheric soil of the wild plant Elymus tsukushiensis.</title>
        <authorList>
            <person name="Ghim S.-Y."/>
            <person name="Hwang Y.-J."/>
            <person name="Son J.-S."/>
            <person name="Shin J.-H."/>
        </authorList>
    </citation>
    <scope>NUCLEOTIDE SEQUENCE [LARGE SCALE GENOMIC DNA]</scope>
    <source>
        <strain evidence="1 2">KUDC0627</strain>
    </source>
</reference>
<dbReference type="InterPro" id="IPR024479">
    <property type="entry name" value="DUF3866"/>
</dbReference>
<proteinExistence type="predicted"/>
<dbReference type="Pfam" id="PF12982">
    <property type="entry name" value="DUF3866"/>
    <property type="match status" value="1"/>
</dbReference>